<name>A0ACB7HI52_MANES</name>
<gene>
    <name evidence="1" type="ORF">MANES_06G037525v8</name>
</gene>
<keyword evidence="2" id="KW-1185">Reference proteome</keyword>
<proteinExistence type="predicted"/>
<evidence type="ECO:0000313" key="1">
    <source>
        <dbReference type="EMBL" id="KAG8651945.1"/>
    </source>
</evidence>
<dbReference type="EMBL" id="CM004392">
    <property type="protein sequence ID" value="KAG8651945.1"/>
    <property type="molecule type" value="Genomic_DNA"/>
</dbReference>
<accession>A0ACB7HI52</accession>
<comment type="caution">
    <text evidence="1">The sequence shown here is derived from an EMBL/GenBank/DDBJ whole genome shotgun (WGS) entry which is preliminary data.</text>
</comment>
<protein>
    <submittedName>
        <fullName evidence="1">Uncharacterized protein</fullName>
    </submittedName>
</protein>
<organism evidence="1 2">
    <name type="scientific">Manihot esculenta</name>
    <name type="common">Cassava</name>
    <name type="synonym">Jatropha manihot</name>
    <dbReference type="NCBI Taxonomy" id="3983"/>
    <lineage>
        <taxon>Eukaryota</taxon>
        <taxon>Viridiplantae</taxon>
        <taxon>Streptophyta</taxon>
        <taxon>Embryophyta</taxon>
        <taxon>Tracheophyta</taxon>
        <taxon>Spermatophyta</taxon>
        <taxon>Magnoliopsida</taxon>
        <taxon>eudicotyledons</taxon>
        <taxon>Gunneridae</taxon>
        <taxon>Pentapetalae</taxon>
        <taxon>rosids</taxon>
        <taxon>fabids</taxon>
        <taxon>Malpighiales</taxon>
        <taxon>Euphorbiaceae</taxon>
        <taxon>Crotonoideae</taxon>
        <taxon>Manihoteae</taxon>
        <taxon>Manihot</taxon>
    </lineage>
</organism>
<dbReference type="Proteomes" id="UP000091857">
    <property type="component" value="Chromosome 6"/>
</dbReference>
<evidence type="ECO:0000313" key="2">
    <source>
        <dbReference type="Proteomes" id="UP000091857"/>
    </source>
</evidence>
<reference evidence="2" key="1">
    <citation type="journal article" date="2016" name="Nat. Biotechnol.">
        <title>Sequencing wild and cultivated cassava and related species reveals extensive interspecific hybridization and genetic diversity.</title>
        <authorList>
            <person name="Bredeson J.V."/>
            <person name="Lyons J.B."/>
            <person name="Prochnik S.E."/>
            <person name="Wu G.A."/>
            <person name="Ha C.M."/>
            <person name="Edsinger-Gonzales E."/>
            <person name="Grimwood J."/>
            <person name="Schmutz J."/>
            <person name="Rabbi I.Y."/>
            <person name="Egesi C."/>
            <person name="Nauluvula P."/>
            <person name="Lebot V."/>
            <person name="Ndunguru J."/>
            <person name="Mkamilo G."/>
            <person name="Bart R.S."/>
            <person name="Setter T.L."/>
            <person name="Gleadow R.M."/>
            <person name="Kulakow P."/>
            <person name="Ferguson M.E."/>
            <person name="Rounsley S."/>
            <person name="Rokhsar D.S."/>
        </authorList>
    </citation>
    <scope>NUCLEOTIDE SEQUENCE [LARGE SCALE GENOMIC DNA]</scope>
    <source>
        <strain evidence="2">cv. AM560-2</strain>
    </source>
</reference>
<sequence>MKQQTDKKRFERVFQVGDMRTLKLLAKFYGPFKVIERIGPVAYKLDLPPSSSINPIFPSSRLKKKFGDNVVPMVELPGMLEEEVIVAPQEVLQTRVISRKGWQILEVLIKWQNLSPDDATWEDSSFIVAQFPDFVHSLGQECAQGGYCYI</sequence>